<comment type="caution">
    <text evidence="2">The sequence shown here is derived from an EMBL/GenBank/DDBJ whole genome shotgun (WGS) entry which is preliminary data.</text>
</comment>
<dbReference type="Proteomes" id="UP000077339">
    <property type="component" value="Unassembled WGS sequence"/>
</dbReference>
<sequence>MLTCEVNYSYKNKGGEEVCGDTIKIKRDVDKTVVSLSDGLGSGVKASILSTLTATMATTMVFNRVPIEEVFSSILSTLPVCKERGISYATLSTFLIDHEQKKCFVVEYEFPVILFFRGEKPLEMKKNKRTIKGKDLFISEMPLEEGDAIFAMTDGVSQAGMGSSRYPFGLGIENIRIEIKNLLEKKVRHADIVNYLINLAKRLDKGTRGDDALAAVLKIRKENTVTIMVGPPEDRSKDRYVVEKLLASPGKKVVCGGTTGQIVERFISGRIDIDLNSISENSPPLGYLRGIDLVTEGIITLTQVFRYLEGQETKIGYGSKSLISMLMEADIVNFIVGRAINPAHQNPLFTHDISLKFRIINDIARILEKMGKIVKIEYY</sequence>
<dbReference type="PATRIC" id="fig|1453497.3.peg.415"/>
<accession>A0A176JZI3</accession>
<keyword evidence="3" id="KW-1185">Reference proteome</keyword>
<name>A0A176JZI3_9BACT</name>
<evidence type="ECO:0000313" key="2">
    <source>
        <dbReference type="EMBL" id="OAA29486.1"/>
    </source>
</evidence>
<dbReference type="AlphaFoldDB" id="A0A176JZI3"/>
<dbReference type="STRING" id="1453497.AT15_02085"/>
<dbReference type="OrthoDB" id="1090916at2"/>
<dbReference type="Gene3D" id="3.60.40.10">
    <property type="entry name" value="PPM-type phosphatase domain"/>
    <property type="match status" value="1"/>
</dbReference>
<gene>
    <name evidence="2" type="ORF">AT15_02085</name>
</gene>
<protein>
    <submittedName>
        <fullName evidence="2">Stage II sporulation protein</fullName>
    </submittedName>
</protein>
<organism evidence="2 3">
    <name type="scientific">Kosmotoga arenicorallina S304</name>
    <dbReference type="NCBI Taxonomy" id="1453497"/>
    <lineage>
        <taxon>Bacteria</taxon>
        <taxon>Thermotogati</taxon>
        <taxon>Thermotogota</taxon>
        <taxon>Thermotogae</taxon>
        <taxon>Kosmotogales</taxon>
        <taxon>Kosmotogaceae</taxon>
        <taxon>Kosmotoga</taxon>
    </lineage>
</organism>
<dbReference type="Pfam" id="PF07228">
    <property type="entry name" value="SpoIIE"/>
    <property type="match status" value="1"/>
</dbReference>
<dbReference type="RefSeq" id="WP_068348183.1">
    <property type="nucleotide sequence ID" value="NZ_JFHK01000018.1"/>
</dbReference>
<dbReference type="EMBL" id="JFHK01000018">
    <property type="protein sequence ID" value="OAA29486.1"/>
    <property type="molecule type" value="Genomic_DNA"/>
</dbReference>
<reference evidence="2 3" key="1">
    <citation type="submission" date="2014-02" db="EMBL/GenBank/DDBJ databases">
        <title>Kosmotoga genome sequencing.</title>
        <authorList>
            <person name="Pollo S.M."/>
            <person name="Charchuk R."/>
            <person name="Nesbo C.L."/>
        </authorList>
    </citation>
    <scope>NUCLEOTIDE SEQUENCE [LARGE SCALE GENOMIC DNA]</scope>
    <source>
        <strain evidence="2 3">S304</strain>
    </source>
</reference>
<feature type="domain" description="PPM-type phosphatase" evidence="1">
    <location>
        <begin position="30"/>
        <end position="219"/>
    </location>
</feature>
<evidence type="ECO:0000259" key="1">
    <source>
        <dbReference type="Pfam" id="PF07228"/>
    </source>
</evidence>
<dbReference type="InterPro" id="IPR036457">
    <property type="entry name" value="PPM-type-like_dom_sf"/>
</dbReference>
<dbReference type="InterPro" id="IPR001932">
    <property type="entry name" value="PPM-type_phosphatase-like_dom"/>
</dbReference>
<proteinExistence type="predicted"/>
<evidence type="ECO:0000313" key="3">
    <source>
        <dbReference type="Proteomes" id="UP000077339"/>
    </source>
</evidence>